<keyword evidence="3" id="KW-1185">Reference proteome</keyword>
<reference evidence="2 3" key="1">
    <citation type="journal article" date="2017" name="Front. Microbiol.">
        <title>Strong Genomic and Phenotypic Heterogeneity in the Aeromonas sobria Species Complex.</title>
        <authorList>
            <person name="Gauthier J."/>
            <person name="Vincent A.T."/>
            <person name="Charette S.J."/>
            <person name="Derome N."/>
        </authorList>
    </citation>
    <scope>NUCLEOTIDE SEQUENCE [LARGE SCALE GENOMIC DNA]</scope>
    <source>
        <strain evidence="2 3">TM18</strain>
    </source>
</reference>
<evidence type="ECO:0000256" key="1">
    <source>
        <dbReference type="SAM" id="MobiDB-lite"/>
    </source>
</evidence>
<name>A0A2N3IYH8_AERSO</name>
<evidence type="ECO:0000313" key="2">
    <source>
        <dbReference type="EMBL" id="PKQ77824.1"/>
    </source>
</evidence>
<gene>
    <name evidence="2" type="ORF">CJP16_11475</name>
</gene>
<sequence>MAKNIRGNKDGKNGENQTYTIPGRGTVPRKKLIEEVREEKHPDFHIYERNGVKYVRADPDSTEQNNVDND</sequence>
<dbReference type="AlphaFoldDB" id="A0A2N3IYH8"/>
<proteinExistence type="predicted"/>
<dbReference type="RefSeq" id="WP_101324822.1">
    <property type="nucleotide sequence ID" value="NZ_NQMM01000031.1"/>
</dbReference>
<protein>
    <submittedName>
        <fullName evidence="2">DUF3892 domain-containing protein</fullName>
    </submittedName>
</protein>
<accession>A0A2N3IYH8</accession>
<comment type="caution">
    <text evidence="2">The sequence shown here is derived from an EMBL/GenBank/DDBJ whole genome shotgun (WGS) entry which is preliminary data.</text>
</comment>
<dbReference type="EMBL" id="NQMM01000031">
    <property type="protein sequence ID" value="PKQ77824.1"/>
    <property type="molecule type" value="Genomic_DNA"/>
</dbReference>
<organism evidence="2 3">
    <name type="scientific">Aeromonas sobria</name>
    <dbReference type="NCBI Taxonomy" id="646"/>
    <lineage>
        <taxon>Bacteria</taxon>
        <taxon>Pseudomonadati</taxon>
        <taxon>Pseudomonadota</taxon>
        <taxon>Gammaproteobacteria</taxon>
        <taxon>Aeromonadales</taxon>
        <taxon>Aeromonadaceae</taxon>
        <taxon>Aeromonas</taxon>
    </lineage>
</organism>
<feature type="region of interest" description="Disordered" evidence="1">
    <location>
        <begin position="1"/>
        <end position="27"/>
    </location>
</feature>
<evidence type="ECO:0000313" key="3">
    <source>
        <dbReference type="Proteomes" id="UP000233467"/>
    </source>
</evidence>
<dbReference type="Proteomes" id="UP000233467">
    <property type="component" value="Unassembled WGS sequence"/>
</dbReference>